<dbReference type="InterPro" id="IPR011333">
    <property type="entry name" value="SKP1/BTB/POZ_sf"/>
</dbReference>
<organism evidence="4 5">
    <name type="scientific">Brassica napus</name>
    <name type="common">Rape</name>
    <dbReference type="NCBI Taxonomy" id="3708"/>
    <lineage>
        <taxon>Eukaryota</taxon>
        <taxon>Viridiplantae</taxon>
        <taxon>Streptophyta</taxon>
        <taxon>Embryophyta</taxon>
        <taxon>Tracheophyta</taxon>
        <taxon>Spermatophyta</taxon>
        <taxon>Magnoliopsida</taxon>
        <taxon>eudicotyledons</taxon>
        <taxon>Gunneridae</taxon>
        <taxon>Pentapetalae</taxon>
        <taxon>rosids</taxon>
        <taxon>malvids</taxon>
        <taxon>Brassicales</taxon>
        <taxon>Brassicaceae</taxon>
        <taxon>Brassiceae</taxon>
        <taxon>Brassica</taxon>
    </lineage>
</organism>
<comment type="pathway">
    <text evidence="2">Protein modification; protein ubiquitination.</text>
</comment>
<comment type="function">
    <text evidence="1">May act as a substrate-specific adapter of an E3 ubiquitin-protein ligase complex (CUL3-RBX1-BTB) which mediates the ubiquitination and subsequent proteasomal degradation of target proteins.</text>
</comment>
<evidence type="ECO:0000256" key="2">
    <source>
        <dbReference type="ARBA" id="ARBA00004906"/>
    </source>
</evidence>
<feature type="domain" description="BTB" evidence="3">
    <location>
        <begin position="138"/>
        <end position="202"/>
    </location>
</feature>
<dbReference type="Gene3D" id="3.30.710.10">
    <property type="entry name" value="Potassium Channel Kv1.1, Chain A"/>
    <property type="match status" value="2"/>
</dbReference>
<evidence type="ECO:0000259" key="3">
    <source>
        <dbReference type="PROSITE" id="PS50097"/>
    </source>
</evidence>
<feature type="domain" description="BTB" evidence="3">
    <location>
        <begin position="13"/>
        <end position="62"/>
    </location>
</feature>
<dbReference type="InterPro" id="IPR000210">
    <property type="entry name" value="BTB/POZ_dom"/>
</dbReference>
<proteinExistence type="predicted"/>
<dbReference type="SUPFAM" id="SSF54695">
    <property type="entry name" value="POZ domain"/>
    <property type="match status" value="2"/>
</dbReference>
<evidence type="ECO:0000313" key="4">
    <source>
        <dbReference type="EMBL" id="KAH0930607.1"/>
    </source>
</evidence>
<dbReference type="Proteomes" id="UP000824890">
    <property type="component" value="Unassembled WGS sequence"/>
</dbReference>
<evidence type="ECO:0000256" key="1">
    <source>
        <dbReference type="ARBA" id="ARBA00002668"/>
    </source>
</evidence>
<comment type="caution">
    <text evidence="4">The sequence shown here is derived from an EMBL/GenBank/DDBJ whole genome shotgun (WGS) entry which is preliminary data.</text>
</comment>
<dbReference type="PANTHER" id="PTHR47274:SF6">
    <property type="entry name" value="GENOME ASSEMBLY, CHROMOSOME: A04"/>
    <property type="match status" value="1"/>
</dbReference>
<reference evidence="4 5" key="1">
    <citation type="submission" date="2021-05" db="EMBL/GenBank/DDBJ databases">
        <title>Genome Assembly of Synthetic Allotetraploid Brassica napus Reveals Homoeologous Exchanges between Subgenomes.</title>
        <authorList>
            <person name="Davis J.T."/>
        </authorList>
    </citation>
    <scope>NUCLEOTIDE SEQUENCE [LARGE SCALE GENOMIC DNA]</scope>
    <source>
        <strain evidence="5">cv. Da-Ae</strain>
        <tissue evidence="4">Seedling</tissue>
    </source>
</reference>
<dbReference type="Pfam" id="PF00651">
    <property type="entry name" value="BTB"/>
    <property type="match status" value="2"/>
</dbReference>
<name>A0ABQ8DNG5_BRANA</name>
<evidence type="ECO:0000313" key="5">
    <source>
        <dbReference type="Proteomes" id="UP000824890"/>
    </source>
</evidence>
<dbReference type="CDD" id="cd18186">
    <property type="entry name" value="BTB_POZ_ZBTB_KLHL-like"/>
    <property type="match status" value="2"/>
</dbReference>
<dbReference type="PANTHER" id="PTHR47274">
    <property type="entry name" value="BTB/POZ DOMAIN CONTAINING PROTEIN, EXPRESSED-RELATED"/>
    <property type="match status" value="1"/>
</dbReference>
<protein>
    <recommendedName>
        <fullName evidence="3">BTB domain-containing protein</fullName>
    </recommendedName>
</protein>
<dbReference type="PROSITE" id="PS50097">
    <property type="entry name" value="BTB"/>
    <property type="match status" value="2"/>
</dbReference>
<dbReference type="CDD" id="cd14733">
    <property type="entry name" value="BACK"/>
    <property type="match status" value="1"/>
</dbReference>
<gene>
    <name evidence="4" type="ORF">HID58_016334</name>
</gene>
<dbReference type="SMART" id="SM00225">
    <property type="entry name" value="BTB"/>
    <property type="match status" value="2"/>
</dbReference>
<sequence length="296" mass="33572">MSANKKSSPMQMARSKAFRNLLESDDLKASLSKETITLSEMKHDELETFLEFIYNGSLSDTKMVQHVRVLYLAADKYEIPHLQDLCRNQLSGTRNVFDVLDLAKIHHDNILEHEVSKFIASHMEGVSSSSKFMSFVESDPALTVQAIRGHVARSKVFIRNILESDDFKASLSKETITLSEMKHDELETFLEFIYNGSLSDTKMMQHVHVLYLAADKYEIPHLQDLCRNQLIGSKNITNGISFSSKFMSFVESNPALTVQMIRGHVSLNRLKSTTAQLRCCPEARPISCKHEEVGKI</sequence>
<dbReference type="EMBL" id="JAGKQM010000004">
    <property type="protein sequence ID" value="KAH0930607.1"/>
    <property type="molecule type" value="Genomic_DNA"/>
</dbReference>
<dbReference type="InterPro" id="IPR044784">
    <property type="entry name" value="At1g01640-like"/>
</dbReference>
<keyword evidence="5" id="KW-1185">Reference proteome</keyword>
<accession>A0ABQ8DNG5</accession>